<dbReference type="GO" id="GO:0034088">
    <property type="term" value="P:maintenance of mitotic sister chromatid cohesion"/>
    <property type="evidence" value="ECO:0007669"/>
    <property type="project" value="TreeGrafter"/>
</dbReference>
<dbReference type="RefSeq" id="XP_009044112.1">
    <property type="nucleotide sequence ID" value="XM_009045864.1"/>
</dbReference>
<dbReference type="GO" id="GO:0000775">
    <property type="term" value="C:chromosome, centromeric region"/>
    <property type="evidence" value="ECO:0007669"/>
    <property type="project" value="TreeGrafter"/>
</dbReference>
<accession>V4BI22</accession>
<keyword evidence="3" id="KW-0235">DNA replication</keyword>
<dbReference type="HOGENOM" id="CLU_034504_1_1_1"/>
<dbReference type="InterPro" id="IPR019128">
    <property type="entry name" value="Dcc1"/>
</dbReference>
<evidence type="ECO:0000256" key="3">
    <source>
        <dbReference type="ARBA" id="ARBA00022705"/>
    </source>
</evidence>
<name>V4BI22_LOTGI</name>
<dbReference type="KEGG" id="lgi:LOTGIDRAFT_208569"/>
<dbReference type="AlphaFoldDB" id="V4BI22"/>
<dbReference type="PANTHER" id="PTHR13395:SF6">
    <property type="entry name" value="SISTER CHROMATID COHESION PROTEIN DCC1"/>
    <property type="match status" value="1"/>
</dbReference>
<evidence type="ECO:0000256" key="1">
    <source>
        <dbReference type="ARBA" id="ARBA00007017"/>
    </source>
</evidence>
<dbReference type="GO" id="GO:0031390">
    <property type="term" value="C:Ctf18 RFC-like complex"/>
    <property type="evidence" value="ECO:0007669"/>
    <property type="project" value="InterPro"/>
</dbReference>
<keyword evidence="5" id="KW-1185">Reference proteome</keyword>
<dbReference type="EMBL" id="KB199650">
    <property type="protein sequence ID" value="ESP05567.1"/>
    <property type="molecule type" value="Genomic_DNA"/>
</dbReference>
<protein>
    <recommendedName>
        <fullName evidence="2">Sister chromatid cohesion protein DCC1</fullName>
    </recommendedName>
</protein>
<dbReference type="OMA" id="DSESWPF"/>
<organism evidence="4 5">
    <name type="scientific">Lottia gigantea</name>
    <name type="common">Giant owl limpet</name>
    <dbReference type="NCBI Taxonomy" id="225164"/>
    <lineage>
        <taxon>Eukaryota</taxon>
        <taxon>Metazoa</taxon>
        <taxon>Spiralia</taxon>
        <taxon>Lophotrochozoa</taxon>
        <taxon>Mollusca</taxon>
        <taxon>Gastropoda</taxon>
        <taxon>Patellogastropoda</taxon>
        <taxon>Lottioidea</taxon>
        <taxon>Lottiidae</taxon>
        <taxon>Lottia</taxon>
    </lineage>
</organism>
<dbReference type="CTD" id="20246072"/>
<evidence type="ECO:0000313" key="4">
    <source>
        <dbReference type="EMBL" id="ESP05567.1"/>
    </source>
</evidence>
<dbReference type="Pfam" id="PF09724">
    <property type="entry name" value="Dcc1"/>
    <property type="match status" value="1"/>
</dbReference>
<gene>
    <name evidence="4" type="ORF">LOTGIDRAFT_208569</name>
</gene>
<reference evidence="4 5" key="1">
    <citation type="journal article" date="2013" name="Nature">
        <title>Insights into bilaterian evolution from three spiralian genomes.</title>
        <authorList>
            <person name="Simakov O."/>
            <person name="Marletaz F."/>
            <person name="Cho S.J."/>
            <person name="Edsinger-Gonzales E."/>
            <person name="Havlak P."/>
            <person name="Hellsten U."/>
            <person name="Kuo D.H."/>
            <person name="Larsson T."/>
            <person name="Lv J."/>
            <person name="Arendt D."/>
            <person name="Savage R."/>
            <person name="Osoegawa K."/>
            <person name="de Jong P."/>
            <person name="Grimwood J."/>
            <person name="Chapman J.A."/>
            <person name="Shapiro H."/>
            <person name="Aerts A."/>
            <person name="Otillar R.P."/>
            <person name="Terry A.Y."/>
            <person name="Boore J.L."/>
            <person name="Grigoriev I.V."/>
            <person name="Lindberg D.R."/>
            <person name="Seaver E.C."/>
            <person name="Weisblat D.A."/>
            <person name="Putnam N.H."/>
            <person name="Rokhsar D.S."/>
        </authorList>
    </citation>
    <scope>NUCLEOTIDE SEQUENCE [LARGE SCALE GENOMIC DNA]</scope>
</reference>
<dbReference type="PANTHER" id="PTHR13395">
    <property type="entry name" value="SISTER CHROMATID COHESION PROTEIN DCC1-RELATED"/>
    <property type="match status" value="1"/>
</dbReference>
<dbReference type="GeneID" id="20246072"/>
<proteinExistence type="inferred from homology"/>
<dbReference type="GO" id="GO:0006260">
    <property type="term" value="P:DNA replication"/>
    <property type="evidence" value="ECO:0007669"/>
    <property type="project" value="UniProtKB-KW"/>
</dbReference>
<dbReference type="GO" id="GO:0000785">
    <property type="term" value="C:chromatin"/>
    <property type="evidence" value="ECO:0007669"/>
    <property type="project" value="TreeGrafter"/>
</dbReference>
<evidence type="ECO:0000313" key="5">
    <source>
        <dbReference type="Proteomes" id="UP000030746"/>
    </source>
</evidence>
<dbReference type="STRING" id="225164.V4BI22"/>
<evidence type="ECO:0000256" key="2">
    <source>
        <dbReference type="ARBA" id="ARBA00017682"/>
    </source>
</evidence>
<sequence length="348" mass="40275">MELDSNILQCLTVGDRVVIRGDKEDGAVLCTLDKTYDIKEAETSNSLLIIPDLKFSQDLPSEGDVHLTFNQVTSVLQTYYELRPCKPKLKKLKEVLERNPYSGKECENDEHHQGKKYTLNDLLDTIQASESEILQALHQFKACHIDGYWRLLEFDFLTQVLNHVLQLIDENDWLDSGIPLEECCQTLQDLFPRCVISHVVETYCDKNTTSDAVVYKISEDRVCRFFAELLLRGSGQFNYKEFLEVWQQSVPEGMKTDTSQLEGLALTNLDCNIPVIWHFPVEDLPEDIQERFEFLFKTREKWTRDDITPYIKDLTTEKLDVGALLTRYARASMQNGIKVFNSRKQVTK</sequence>
<dbReference type="Proteomes" id="UP000030746">
    <property type="component" value="Unassembled WGS sequence"/>
</dbReference>
<comment type="similarity">
    <text evidence="1">Belongs to the DCC1 family.</text>
</comment>
<dbReference type="OrthoDB" id="5199543at2759"/>